<proteinExistence type="predicted"/>
<organism evidence="1">
    <name type="scientific">marine sediment metagenome</name>
    <dbReference type="NCBI Taxonomy" id="412755"/>
    <lineage>
        <taxon>unclassified sequences</taxon>
        <taxon>metagenomes</taxon>
        <taxon>ecological metagenomes</taxon>
    </lineage>
</organism>
<dbReference type="Gene3D" id="3.40.50.300">
    <property type="entry name" value="P-loop containing nucleotide triphosphate hydrolases"/>
    <property type="match status" value="1"/>
</dbReference>
<dbReference type="EMBL" id="BARU01009954">
    <property type="protein sequence ID" value="GAH43563.1"/>
    <property type="molecule type" value="Genomic_DNA"/>
</dbReference>
<accession>X1HE47</accession>
<dbReference type="InterPro" id="IPR027417">
    <property type="entry name" value="P-loop_NTPase"/>
</dbReference>
<feature type="non-terminal residue" evidence="1">
    <location>
        <position position="311"/>
    </location>
</feature>
<reference evidence="1" key="1">
    <citation type="journal article" date="2014" name="Front. Microbiol.">
        <title>High frequency of phylogenetically diverse reductive dehalogenase-homologous genes in deep subseafloor sedimentary metagenomes.</title>
        <authorList>
            <person name="Kawai M."/>
            <person name="Futagami T."/>
            <person name="Toyoda A."/>
            <person name="Takaki Y."/>
            <person name="Nishi S."/>
            <person name="Hori S."/>
            <person name="Arai W."/>
            <person name="Tsubouchi T."/>
            <person name="Morono Y."/>
            <person name="Uchiyama I."/>
            <person name="Ito T."/>
            <person name="Fujiyama A."/>
            <person name="Inagaki F."/>
            <person name="Takami H."/>
        </authorList>
    </citation>
    <scope>NUCLEOTIDE SEQUENCE</scope>
    <source>
        <strain evidence="1">Expedition CK06-06</strain>
    </source>
</reference>
<dbReference type="AlphaFoldDB" id="X1HE47"/>
<comment type="caution">
    <text evidence="1">The sequence shown here is derived from an EMBL/GenBank/DDBJ whole genome shotgun (WGS) entry which is preliminary data.</text>
</comment>
<evidence type="ECO:0000313" key="1">
    <source>
        <dbReference type="EMBL" id="GAH43563.1"/>
    </source>
</evidence>
<protein>
    <recommendedName>
        <fullName evidence="2">Terminase large subunit gp17-like C-terminal domain-containing protein</fullName>
    </recommendedName>
</protein>
<evidence type="ECO:0008006" key="2">
    <source>
        <dbReference type="Google" id="ProtNLM"/>
    </source>
</evidence>
<gene>
    <name evidence="1" type="ORF">S03H2_19098</name>
</gene>
<name>X1HE47_9ZZZZ</name>
<sequence length="311" mass="34984">MASIKTIIRNLLTDVVQFTQHASSLKLRDYQQDVARSIVDSVVGKKGLTIVVVFPRQSGKNELQAQVETYLLSLFSKIDCEIVKVSPTWKPQSINAMRRLERVLERNIIARVMWSKESGYIYKVGLARIFFLSGSPTANVVGATASLLLECDEAQDVQITKWDKEINPMAASTNATKVYWGTAWTSQTLLAREKRLARELQDKDGIRRVFEINADDVRLEVPEYGVFVDQEIAKLGRSHPFVRTQYFSEEIDAQGGMFPPDRLAKMQANHDPRLQPEAGLLYAFLIDIAGEDEAGSQSIDQTGIKQTLFAQ</sequence>